<name>A0A7I4YAX0_HAECO</name>
<evidence type="ECO:0000313" key="8">
    <source>
        <dbReference type="WBParaSite" id="HCON_00066330-00001"/>
    </source>
</evidence>
<dbReference type="PANTHER" id="PTHR24224">
    <property type="entry name" value="CARDIOACCELERATORY PEPTIDE RECEPTOR-RELATED"/>
    <property type="match status" value="1"/>
</dbReference>
<dbReference type="GO" id="GO:0016020">
    <property type="term" value="C:membrane"/>
    <property type="evidence" value="ECO:0007669"/>
    <property type="project" value="UniProtKB-SubCell"/>
</dbReference>
<sequence>SGIIQFWQTEMVLYWSQYVFIATNIVSFPLYLLIIVVCVKEYKYNPAQRAFNLLVISQGVMDILLMASYFFFGTLRLSELVNGFFWTYKDYSIAMWCFNQTYISAILRCFGVLVISFQRYISLCKSVNPTMQLINTSYRWILPMAQWIVPTLYSVPILIFSNATFKAPDNLEVMIEHKDITVATSTTAIFVTITFFLCSFCYVNILRFLVKNRYSVSVAVKRERRLYMQMMGLFVGFVLLFVFYVLQFRFSLNSDNDPIFTMRTIFPVISCFFSYVNIWMMLVLNEDIRRKLLALIRRGPAEKISTHMSTSMKAISTVNVVRF</sequence>
<evidence type="ECO:0000259" key="6">
    <source>
        <dbReference type="PROSITE" id="PS50262"/>
    </source>
</evidence>
<evidence type="ECO:0000256" key="3">
    <source>
        <dbReference type="ARBA" id="ARBA00022989"/>
    </source>
</evidence>
<accession>A0A7I4YAX0</accession>
<evidence type="ECO:0000313" key="7">
    <source>
        <dbReference type="Proteomes" id="UP000025227"/>
    </source>
</evidence>
<protein>
    <submittedName>
        <fullName evidence="8">G_PROTEIN_RECEP_F1_2 domain-containing protein</fullName>
    </submittedName>
</protein>
<dbReference type="InterPro" id="IPR019426">
    <property type="entry name" value="7TM_GPCR_serpentine_rcpt_Srv"/>
</dbReference>
<evidence type="ECO:0000256" key="1">
    <source>
        <dbReference type="ARBA" id="ARBA00004370"/>
    </source>
</evidence>
<dbReference type="WBParaSite" id="HCON_00066330-00001">
    <property type="protein sequence ID" value="HCON_00066330-00001"/>
    <property type="gene ID" value="HCON_00066330"/>
</dbReference>
<dbReference type="CDD" id="cd00637">
    <property type="entry name" value="7tm_classA_rhodopsin-like"/>
    <property type="match status" value="1"/>
</dbReference>
<comment type="subcellular location">
    <subcellularLocation>
        <location evidence="1">Membrane</location>
    </subcellularLocation>
</comment>
<evidence type="ECO:0000256" key="5">
    <source>
        <dbReference type="SAM" id="Phobius"/>
    </source>
</evidence>
<dbReference type="PANTHER" id="PTHR24224:SF17">
    <property type="entry name" value="G-PROTEIN COUPLED RECEPTORS FAMILY 1 PROFILE DOMAIN-CONTAINING PROTEIN"/>
    <property type="match status" value="1"/>
</dbReference>
<keyword evidence="2 5" id="KW-0812">Transmembrane</keyword>
<feature type="transmembrane region" description="Helical" evidence="5">
    <location>
        <begin position="138"/>
        <end position="160"/>
    </location>
</feature>
<dbReference type="AlphaFoldDB" id="A0A7I4YAX0"/>
<keyword evidence="7" id="KW-1185">Reference proteome</keyword>
<feature type="transmembrane region" description="Helical" evidence="5">
    <location>
        <begin position="180"/>
        <end position="205"/>
    </location>
</feature>
<keyword evidence="4 5" id="KW-0472">Membrane</keyword>
<feature type="transmembrane region" description="Helical" evidence="5">
    <location>
        <begin position="226"/>
        <end position="245"/>
    </location>
</feature>
<dbReference type="OMA" id="YIFQNYF"/>
<feature type="transmembrane region" description="Helical" evidence="5">
    <location>
        <begin position="265"/>
        <end position="284"/>
    </location>
</feature>
<dbReference type="SUPFAM" id="SSF81321">
    <property type="entry name" value="Family A G protein-coupled receptor-like"/>
    <property type="match status" value="1"/>
</dbReference>
<reference evidence="8" key="1">
    <citation type="submission" date="2020-12" db="UniProtKB">
        <authorList>
            <consortium name="WormBaseParasite"/>
        </authorList>
    </citation>
    <scope>IDENTIFICATION</scope>
    <source>
        <strain evidence="8">MHco3</strain>
    </source>
</reference>
<dbReference type="Proteomes" id="UP000025227">
    <property type="component" value="Unplaced"/>
</dbReference>
<feature type="domain" description="G-protein coupled receptors family 1 profile" evidence="6">
    <location>
        <begin position="30"/>
        <end position="281"/>
    </location>
</feature>
<dbReference type="Gene3D" id="1.20.1070.10">
    <property type="entry name" value="Rhodopsin 7-helix transmembrane proteins"/>
    <property type="match status" value="1"/>
</dbReference>
<dbReference type="InterPro" id="IPR017452">
    <property type="entry name" value="GPCR_Rhodpsn_7TM"/>
</dbReference>
<feature type="transmembrane region" description="Helical" evidence="5">
    <location>
        <begin position="51"/>
        <end position="73"/>
    </location>
</feature>
<feature type="transmembrane region" description="Helical" evidence="5">
    <location>
        <begin position="93"/>
        <end position="117"/>
    </location>
</feature>
<dbReference type="Pfam" id="PF10323">
    <property type="entry name" value="7TM_GPCR_Srv"/>
    <property type="match status" value="1"/>
</dbReference>
<proteinExistence type="predicted"/>
<dbReference type="PROSITE" id="PS50262">
    <property type="entry name" value="G_PROTEIN_RECEP_F1_2"/>
    <property type="match status" value="1"/>
</dbReference>
<dbReference type="InterPro" id="IPR052665">
    <property type="entry name" value="Neuropeptide-GPCR"/>
</dbReference>
<organism evidence="7 8">
    <name type="scientific">Haemonchus contortus</name>
    <name type="common">Barber pole worm</name>
    <dbReference type="NCBI Taxonomy" id="6289"/>
    <lineage>
        <taxon>Eukaryota</taxon>
        <taxon>Metazoa</taxon>
        <taxon>Ecdysozoa</taxon>
        <taxon>Nematoda</taxon>
        <taxon>Chromadorea</taxon>
        <taxon>Rhabditida</taxon>
        <taxon>Rhabditina</taxon>
        <taxon>Rhabditomorpha</taxon>
        <taxon>Strongyloidea</taxon>
        <taxon>Trichostrongylidae</taxon>
        <taxon>Haemonchus</taxon>
    </lineage>
</organism>
<evidence type="ECO:0000256" key="4">
    <source>
        <dbReference type="ARBA" id="ARBA00023136"/>
    </source>
</evidence>
<keyword evidence="3 5" id="KW-1133">Transmembrane helix</keyword>
<feature type="transmembrane region" description="Helical" evidence="5">
    <location>
        <begin position="15"/>
        <end position="39"/>
    </location>
</feature>
<evidence type="ECO:0000256" key="2">
    <source>
        <dbReference type="ARBA" id="ARBA00022692"/>
    </source>
</evidence>